<feature type="domain" description="NADH:flavin oxidoreductase/NADH oxidase N-terminal" evidence="1">
    <location>
        <begin position="10"/>
        <end position="186"/>
    </location>
</feature>
<name>A0AAI9TR42_PENTH</name>
<keyword evidence="3" id="KW-1185">Reference proteome</keyword>
<dbReference type="CDD" id="cd02933">
    <property type="entry name" value="OYE_like_FMN"/>
    <property type="match status" value="1"/>
</dbReference>
<evidence type="ECO:0000313" key="3">
    <source>
        <dbReference type="Proteomes" id="UP001227192"/>
    </source>
</evidence>
<dbReference type="EMBL" id="LACB01000023">
    <property type="protein sequence ID" value="KAJ9491828.1"/>
    <property type="molecule type" value="Genomic_DNA"/>
</dbReference>
<dbReference type="InterPro" id="IPR013785">
    <property type="entry name" value="Aldolase_TIM"/>
</dbReference>
<protein>
    <recommendedName>
        <fullName evidence="1">NADH:flavin oxidoreductase/NADH oxidase N-terminal domain-containing protein</fullName>
    </recommendedName>
</protein>
<dbReference type="GO" id="GO:0003959">
    <property type="term" value="F:NADPH dehydrogenase activity"/>
    <property type="evidence" value="ECO:0007669"/>
    <property type="project" value="TreeGrafter"/>
</dbReference>
<feature type="domain" description="NADH:flavin oxidoreductase/NADH oxidase N-terminal" evidence="1">
    <location>
        <begin position="195"/>
        <end position="345"/>
    </location>
</feature>
<reference evidence="2" key="2">
    <citation type="journal article" date="2016" name="Fungal Biol.">
        <title>Ochratoxin A production by Penicillium thymicola.</title>
        <authorList>
            <person name="Nguyen H.D.T."/>
            <person name="McMullin D.R."/>
            <person name="Ponomareva E."/>
            <person name="Riley R."/>
            <person name="Pomraning K.R."/>
            <person name="Baker S.E."/>
            <person name="Seifert K.A."/>
        </authorList>
    </citation>
    <scope>NUCLEOTIDE SEQUENCE</scope>
    <source>
        <strain evidence="2">DAOM 180753</strain>
    </source>
</reference>
<dbReference type="PANTHER" id="PTHR22893:SF129">
    <property type="entry name" value="FLAVIN OXIDOREDUCTASE HXNT"/>
    <property type="match status" value="1"/>
</dbReference>
<dbReference type="PANTHER" id="PTHR22893">
    <property type="entry name" value="NADH OXIDOREDUCTASE-RELATED"/>
    <property type="match status" value="1"/>
</dbReference>
<dbReference type="GO" id="GO:0010181">
    <property type="term" value="F:FMN binding"/>
    <property type="evidence" value="ECO:0007669"/>
    <property type="project" value="InterPro"/>
</dbReference>
<reference evidence="2" key="1">
    <citation type="submission" date="2015-06" db="EMBL/GenBank/DDBJ databases">
        <authorList>
            <person name="Nguyen H."/>
        </authorList>
    </citation>
    <scope>NUCLEOTIDE SEQUENCE</scope>
    <source>
        <strain evidence="2">DAOM 180753</strain>
    </source>
</reference>
<evidence type="ECO:0000259" key="1">
    <source>
        <dbReference type="Pfam" id="PF00724"/>
    </source>
</evidence>
<accession>A0AAI9TR42</accession>
<dbReference type="Pfam" id="PF00724">
    <property type="entry name" value="Oxidored_FMN"/>
    <property type="match status" value="2"/>
</dbReference>
<dbReference type="AlphaFoldDB" id="A0AAI9TR42"/>
<organism evidence="2 3">
    <name type="scientific">Penicillium thymicola</name>
    <dbReference type="NCBI Taxonomy" id="293382"/>
    <lineage>
        <taxon>Eukaryota</taxon>
        <taxon>Fungi</taxon>
        <taxon>Dikarya</taxon>
        <taxon>Ascomycota</taxon>
        <taxon>Pezizomycotina</taxon>
        <taxon>Eurotiomycetes</taxon>
        <taxon>Eurotiomycetidae</taxon>
        <taxon>Eurotiales</taxon>
        <taxon>Aspergillaceae</taxon>
        <taxon>Penicillium</taxon>
    </lineage>
</organism>
<dbReference type="InterPro" id="IPR045247">
    <property type="entry name" value="Oye-like"/>
</dbReference>
<dbReference type="Proteomes" id="UP001227192">
    <property type="component" value="Unassembled WGS sequence"/>
</dbReference>
<gene>
    <name evidence="2" type="ORF">VN97_g1413</name>
</gene>
<dbReference type="SUPFAM" id="SSF51395">
    <property type="entry name" value="FMN-linked oxidoreductases"/>
    <property type="match status" value="1"/>
</dbReference>
<dbReference type="Gene3D" id="3.20.20.70">
    <property type="entry name" value="Aldolase class I"/>
    <property type="match status" value="2"/>
</dbReference>
<comment type="caution">
    <text evidence="2">The sequence shown here is derived from an EMBL/GenBank/DDBJ whole genome shotgun (WGS) entry which is preliminary data.</text>
</comment>
<dbReference type="InterPro" id="IPR001155">
    <property type="entry name" value="OxRdtase_FMN_N"/>
</dbReference>
<sequence length="371" mass="40300">MGSIAINDPLFEPVRLGALTLKHRVVLAPLTRMRAGKESEGVHVPNELNVEYYSQRASEGGFMLTEATPISRHAAGYPGVPGIFTPSQISGWRKVTDAVHAKGGYIYCQLWHVGRATVSSLIEGKEVLGASEIPISGNALDGSEYAASPPRAMTIEEIQNTVKDYVGAAKRAREAGFDGVEVHGMNPSGLIHVLIEKRSRIILEVLKAVSAEIGADRVGIRLSPYNYFQDTRDSNPNANWLALCSLIAGLPEESRPAYVHMVEPRFDEVMDEAAKIDSLASDKPSLDVFRPTLKKSGISLLAAGSFNAENAGSKLAADGADAVVFGRYFISNPDLPRRLKEALPLTPYDRTTFYGADPAEKGYTDYPFYTK</sequence>
<evidence type="ECO:0000313" key="2">
    <source>
        <dbReference type="EMBL" id="KAJ9491828.1"/>
    </source>
</evidence>
<proteinExistence type="predicted"/>